<accession>A0AAN6Q1N0</accession>
<reference evidence="1" key="2">
    <citation type="submission" date="2023-05" db="EMBL/GenBank/DDBJ databases">
        <authorList>
            <consortium name="Lawrence Berkeley National Laboratory"/>
            <person name="Steindorff A."/>
            <person name="Hensen N."/>
            <person name="Bonometti L."/>
            <person name="Westerberg I."/>
            <person name="Brannstrom I.O."/>
            <person name="Guillou S."/>
            <person name="Cros-Aarteil S."/>
            <person name="Calhoun S."/>
            <person name="Haridas S."/>
            <person name="Kuo A."/>
            <person name="Mondo S."/>
            <person name="Pangilinan J."/>
            <person name="Riley R."/>
            <person name="Labutti K."/>
            <person name="Andreopoulos B."/>
            <person name="Lipzen A."/>
            <person name="Chen C."/>
            <person name="Yanf M."/>
            <person name="Daum C."/>
            <person name="Ng V."/>
            <person name="Clum A."/>
            <person name="Ohm R."/>
            <person name="Martin F."/>
            <person name="Silar P."/>
            <person name="Natvig D."/>
            <person name="Lalanne C."/>
            <person name="Gautier V."/>
            <person name="Ament-Velasquez S.L."/>
            <person name="Kruys A."/>
            <person name="Hutchinson M.I."/>
            <person name="Powell A.J."/>
            <person name="Barry K."/>
            <person name="Miller A.N."/>
            <person name="Grigoriev I.V."/>
            <person name="Debuchy R."/>
            <person name="Gladieux P."/>
            <person name="Thoren M.H."/>
            <person name="Johannesson H."/>
        </authorList>
    </citation>
    <scope>NUCLEOTIDE SEQUENCE</scope>
    <source>
        <strain evidence="1">CBS 757.83</strain>
    </source>
</reference>
<dbReference type="Proteomes" id="UP001305647">
    <property type="component" value="Unassembled WGS sequence"/>
</dbReference>
<name>A0AAN6Q1N0_9PEZI</name>
<evidence type="ECO:0000313" key="1">
    <source>
        <dbReference type="EMBL" id="KAK4099346.1"/>
    </source>
</evidence>
<keyword evidence="2" id="KW-1185">Reference proteome</keyword>
<dbReference type="AlphaFoldDB" id="A0AAN6Q1N0"/>
<evidence type="ECO:0000313" key="2">
    <source>
        <dbReference type="Proteomes" id="UP001305647"/>
    </source>
</evidence>
<organism evidence="1 2">
    <name type="scientific">Parathielavia hyrcaniae</name>
    <dbReference type="NCBI Taxonomy" id="113614"/>
    <lineage>
        <taxon>Eukaryota</taxon>
        <taxon>Fungi</taxon>
        <taxon>Dikarya</taxon>
        <taxon>Ascomycota</taxon>
        <taxon>Pezizomycotina</taxon>
        <taxon>Sordariomycetes</taxon>
        <taxon>Sordariomycetidae</taxon>
        <taxon>Sordariales</taxon>
        <taxon>Chaetomiaceae</taxon>
        <taxon>Parathielavia</taxon>
    </lineage>
</organism>
<gene>
    <name evidence="1" type="ORF">N658DRAFT_430121</name>
</gene>
<comment type="caution">
    <text evidence="1">The sequence shown here is derived from an EMBL/GenBank/DDBJ whole genome shotgun (WGS) entry which is preliminary data.</text>
</comment>
<dbReference type="SUPFAM" id="SSF56112">
    <property type="entry name" value="Protein kinase-like (PK-like)"/>
    <property type="match status" value="1"/>
</dbReference>
<proteinExistence type="predicted"/>
<evidence type="ECO:0008006" key="3">
    <source>
        <dbReference type="Google" id="ProtNLM"/>
    </source>
</evidence>
<dbReference type="EMBL" id="MU863650">
    <property type="protein sequence ID" value="KAK4099346.1"/>
    <property type="molecule type" value="Genomic_DNA"/>
</dbReference>
<dbReference type="InterPro" id="IPR011009">
    <property type="entry name" value="Kinase-like_dom_sf"/>
</dbReference>
<reference evidence="1" key="1">
    <citation type="journal article" date="2023" name="Mol. Phylogenet. Evol.">
        <title>Genome-scale phylogeny and comparative genomics of the fungal order Sordariales.</title>
        <authorList>
            <person name="Hensen N."/>
            <person name="Bonometti L."/>
            <person name="Westerberg I."/>
            <person name="Brannstrom I.O."/>
            <person name="Guillou S."/>
            <person name="Cros-Aarteil S."/>
            <person name="Calhoun S."/>
            <person name="Haridas S."/>
            <person name="Kuo A."/>
            <person name="Mondo S."/>
            <person name="Pangilinan J."/>
            <person name="Riley R."/>
            <person name="LaButti K."/>
            <person name="Andreopoulos B."/>
            <person name="Lipzen A."/>
            <person name="Chen C."/>
            <person name="Yan M."/>
            <person name="Daum C."/>
            <person name="Ng V."/>
            <person name="Clum A."/>
            <person name="Steindorff A."/>
            <person name="Ohm R.A."/>
            <person name="Martin F."/>
            <person name="Silar P."/>
            <person name="Natvig D.O."/>
            <person name="Lalanne C."/>
            <person name="Gautier V."/>
            <person name="Ament-Velasquez S.L."/>
            <person name="Kruys A."/>
            <person name="Hutchinson M.I."/>
            <person name="Powell A.J."/>
            <person name="Barry K."/>
            <person name="Miller A.N."/>
            <person name="Grigoriev I.V."/>
            <person name="Debuchy R."/>
            <person name="Gladieux P."/>
            <person name="Hiltunen Thoren M."/>
            <person name="Johannesson H."/>
        </authorList>
    </citation>
    <scope>NUCLEOTIDE SEQUENCE</scope>
    <source>
        <strain evidence="1">CBS 757.83</strain>
    </source>
</reference>
<sequence>MTTATHAATSSAPYQEGVELRIQRHVPPTPFGSGYRFCPRPDSGLDWAAVRYGVDRVAFALDNPPLETEPPDQEKHTFTITGSKTVRRFDPDSDDSGNGGAHVVTGYFDRDEEVVCLAKIFDGVYYPLLVEGGCDCMMLADAEYAKEAWAYGTIQPVEGVGRKLVPEYYGAWTFPVATDRPGHPRWVRMLLFQLVPGETVLDKICKATKNGVVQRSLLPDEQTRLRVIKHTMEADLSIFWNAEVRHGDLTPRNAMVQPDGSVVLIDFNQAEVYPFYYQPHPKYDEVPSLRFFSPIEKYWPLDPWGSGTFDVATPGNPWESWAPEAWKNPDVTAEWLLETWGSPAPGSLESAPLSDYFLNHRAHAKRNKKIQAALERLGRKPAEA</sequence>
<protein>
    <recommendedName>
        <fullName evidence="3">Protein kinase domain-containing protein</fullName>
    </recommendedName>
</protein>